<dbReference type="InterPro" id="IPR005829">
    <property type="entry name" value="Sugar_transporter_CS"/>
</dbReference>
<dbReference type="GO" id="GO:0016020">
    <property type="term" value="C:membrane"/>
    <property type="evidence" value="ECO:0007669"/>
    <property type="project" value="UniProtKB-SubCell"/>
</dbReference>
<dbReference type="SUPFAM" id="SSF103473">
    <property type="entry name" value="MFS general substrate transporter"/>
    <property type="match status" value="1"/>
</dbReference>
<dbReference type="PANTHER" id="PTHR48020">
    <property type="entry name" value="PROTON MYO-INOSITOL COTRANSPORTER"/>
    <property type="match status" value="1"/>
</dbReference>
<dbReference type="Proteomes" id="UP000797356">
    <property type="component" value="Chromosome 6"/>
</dbReference>
<dbReference type="OrthoDB" id="6339427at2759"/>
<feature type="transmembrane region" description="Helical" evidence="7">
    <location>
        <begin position="35"/>
        <end position="56"/>
    </location>
</feature>
<keyword evidence="4 7" id="KW-0812">Transmembrane</keyword>
<dbReference type="Pfam" id="PF00083">
    <property type="entry name" value="Sugar_tr"/>
    <property type="match status" value="1"/>
</dbReference>
<feature type="transmembrane region" description="Helical" evidence="7">
    <location>
        <begin position="12"/>
        <end position="29"/>
    </location>
</feature>
<evidence type="ECO:0000259" key="8">
    <source>
        <dbReference type="PROSITE" id="PS50850"/>
    </source>
</evidence>
<keyword evidence="5 7" id="KW-1133">Transmembrane helix</keyword>
<feature type="domain" description="Major facilitator superfamily (MFS) profile" evidence="8">
    <location>
        <begin position="1"/>
        <end position="302"/>
    </location>
</feature>
<dbReference type="InterPro" id="IPR020846">
    <property type="entry name" value="MFS_dom"/>
</dbReference>
<evidence type="ECO:0000313" key="9">
    <source>
        <dbReference type="EMBL" id="KAG1348190.1"/>
    </source>
</evidence>
<feature type="transmembrane region" description="Helical" evidence="7">
    <location>
        <begin position="68"/>
        <end position="90"/>
    </location>
</feature>
<reference evidence="9" key="2">
    <citation type="submission" date="2019-07" db="EMBL/GenBank/DDBJ databases">
        <authorList>
            <person name="Yang Y."/>
            <person name="Bocs S."/>
            <person name="Baudouin L."/>
        </authorList>
    </citation>
    <scope>NUCLEOTIDE SEQUENCE</scope>
    <source>
        <tissue evidence="9">Spear leaf of Hainan Tall coconut</tissue>
    </source>
</reference>
<sequence>MGKRSLWKENFLVADLLFFIGAAIIAAAPNPALLIVGRIFIGLGVGMVSMTSPLYISEASPANVRGALVGTNGFLIIGGGQGGQFLSYLINLAFTKAPGTWRWMLGIAGVPALLRFILMLLLPESPRWLYKKRREEEAESILRKIYPAHEADGEIRALKESVEAEVGSSEKINLKKLLAGFTSNQTALALSLVTSGLNAITVFYQATTHSLSISRWETAHFAPYTCPKYQSASTPWDCMMCLKASSSGCGFYASGTNKLFSEACLISNSTMKDMCHKENRLWYEKGCPSKYGWLALAEEDYT</sequence>
<dbReference type="PROSITE" id="PS00217">
    <property type="entry name" value="SUGAR_TRANSPORT_2"/>
    <property type="match status" value="1"/>
</dbReference>
<evidence type="ECO:0000256" key="5">
    <source>
        <dbReference type="ARBA" id="ARBA00022989"/>
    </source>
</evidence>
<reference evidence="9" key="1">
    <citation type="journal article" date="2017" name="Gigascience">
        <title>The genome draft of coconut (Cocos nucifera).</title>
        <authorList>
            <person name="Xiao Y."/>
            <person name="Xu P."/>
            <person name="Fan H."/>
            <person name="Baudouin L."/>
            <person name="Xia W."/>
            <person name="Bocs S."/>
            <person name="Xu J."/>
            <person name="Li Q."/>
            <person name="Guo A."/>
            <person name="Zhou L."/>
            <person name="Li J."/>
            <person name="Wu Y."/>
            <person name="Ma Z."/>
            <person name="Armero A."/>
            <person name="Issali A.E."/>
            <person name="Liu N."/>
            <person name="Peng M."/>
            <person name="Yang Y."/>
        </authorList>
    </citation>
    <scope>NUCLEOTIDE SEQUENCE</scope>
    <source>
        <tissue evidence="9">Spear leaf of Hainan Tall coconut</tissue>
    </source>
</reference>
<accession>A0A8K0N427</accession>
<evidence type="ECO:0000256" key="7">
    <source>
        <dbReference type="SAM" id="Phobius"/>
    </source>
</evidence>
<name>A0A8K0N427_COCNU</name>
<dbReference type="InterPro" id="IPR050814">
    <property type="entry name" value="Myo-inositol_Transporter"/>
</dbReference>
<dbReference type="PANTHER" id="PTHR48020:SF38">
    <property type="entry name" value="INOSITOL TRANSPORTER 2-RELATED"/>
    <property type="match status" value="1"/>
</dbReference>
<keyword evidence="3" id="KW-0813">Transport</keyword>
<dbReference type="InterPro" id="IPR036259">
    <property type="entry name" value="MFS_trans_sf"/>
</dbReference>
<dbReference type="EMBL" id="CM017877">
    <property type="protein sequence ID" value="KAG1348190.1"/>
    <property type="molecule type" value="Genomic_DNA"/>
</dbReference>
<keyword evidence="6 7" id="KW-0472">Membrane</keyword>
<proteinExistence type="inferred from homology"/>
<evidence type="ECO:0000256" key="1">
    <source>
        <dbReference type="ARBA" id="ARBA00004141"/>
    </source>
</evidence>
<comment type="similarity">
    <text evidence="2">Belongs to the major facilitator superfamily. Sugar transporter (TC 2.A.1.1) family.</text>
</comment>
<dbReference type="PROSITE" id="PS50850">
    <property type="entry name" value="MFS"/>
    <property type="match status" value="1"/>
</dbReference>
<evidence type="ECO:0000256" key="6">
    <source>
        <dbReference type="ARBA" id="ARBA00023136"/>
    </source>
</evidence>
<comment type="subcellular location">
    <subcellularLocation>
        <location evidence="1">Membrane</location>
        <topology evidence="1">Multi-pass membrane protein</topology>
    </subcellularLocation>
</comment>
<gene>
    <name evidence="9" type="ORF">COCNU_06G020190</name>
</gene>
<dbReference type="AlphaFoldDB" id="A0A8K0N427"/>
<organism evidence="9 10">
    <name type="scientific">Cocos nucifera</name>
    <name type="common">Coconut palm</name>
    <dbReference type="NCBI Taxonomy" id="13894"/>
    <lineage>
        <taxon>Eukaryota</taxon>
        <taxon>Viridiplantae</taxon>
        <taxon>Streptophyta</taxon>
        <taxon>Embryophyta</taxon>
        <taxon>Tracheophyta</taxon>
        <taxon>Spermatophyta</taxon>
        <taxon>Magnoliopsida</taxon>
        <taxon>Liliopsida</taxon>
        <taxon>Arecaceae</taxon>
        <taxon>Arecoideae</taxon>
        <taxon>Cocoseae</taxon>
        <taxon>Attaleinae</taxon>
        <taxon>Cocos</taxon>
    </lineage>
</organism>
<dbReference type="GO" id="GO:0005366">
    <property type="term" value="F:myo-inositol:proton symporter activity"/>
    <property type="evidence" value="ECO:0007669"/>
    <property type="project" value="TreeGrafter"/>
</dbReference>
<protein>
    <submittedName>
        <fullName evidence="9">Putative inositol transporter 2</fullName>
    </submittedName>
</protein>
<feature type="transmembrane region" description="Helical" evidence="7">
    <location>
        <begin position="102"/>
        <end position="122"/>
    </location>
</feature>
<dbReference type="InterPro" id="IPR005828">
    <property type="entry name" value="MFS_sugar_transport-like"/>
</dbReference>
<evidence type="ECO:0000313" key="10">
    <source>
        <dbReference type="Proteomes" id="UP000797356"/>
    </source>
</evidence>
<keyword evidence="10" id="KW-1185">Reference proteome</keyword>
<comment type="caution">
    <text evidence="9">The sequence shown here is derived from an EMBL/GenBank/DDBJ whole genome shotgun (WGS) entry which is preliminary data.</text>
</comment>
<evidence type="ECO:0000256" key="2">
    <source>
        <dbReference type="ARBA" id="ARBA00010992"/>
    </source>
</evidence>
<evidence type="ECO:0000256" key="4">
    <source>
        <dbReference type="ARBA" id="ARBA00022692"/>
    </source>
</evidence>
<evidence type="ECO:0000256" key="3">
    <source>
        <dbReference type="ARBA" id="ARBA00022448"/>
    </source>
</evidence>
<dbReference type="Gene3D" id="1.20.1250.20">
    <property type="entry name" value="MFS general substrate transporter like domains"/>
    <property type="match status" value="1"/>
</dbReference>